<feature type="domain" description="Heterokaryon incompatibility" evidence="1">
    <location>
        <begin position="21"/>
        <end position="111"/>
    </location>
</feature>
<dbReference type="PANTHER" id="PTHR10622:SF10">
    <property type="entry name" value="HET DOMAIN-CONTAINING PROTEIN"/>
    <property type="match status" value="1"/>
</dbReference>
<evidence type="ECO:0000313" key="2">
    <source>
        <dbReference type="EMBL" id="KAF1810757.1"/>
    </source>
</evidence>
<dbReference type="Proteomes" id="UP000504638">
    <property type="component" value="Unplaced"/>
</dbReference>
<dbReference type="AlphaFoldDB" id="A0A6G1FY41"/>
<dbReference type="RefSeq" id="XP_033532388.1">
    <property type="nucleotide sequence ID" value="XM_033675463.1"/>
</dbReference>
<feature type="non-terminal residue" evidence="2">
    <location>
        <position position="289"/>
    </location>
</feature>
<sequence length="289" mass="32709">MRLLNASTKSVKGFVDSILQYTVLSHTWDTDEITYQDILAPGGTVNKAGWAKVHGVCEKAKEHGYEYIWIDTCCIDKSSSAELSEAINSMLKWYRYAEVCYAYLSDMVPAKGGTVLSNGRWFTRGWTLQELIAPERMGFYNADWNYIGEKESFADQISTITGIPKTILVDAYSLWSTSIACRMSWAAKRKTTRVEDMAYYLVGLFGVNMPLLYGEGEKAFLRLQEEIIKISDDQSILAWDLDTNPYRVSVLAQTPFDFLNSSNIIPIPRNPDHGPFTMTHMGLSIRLPM</sequence>
<evidence type="ECO:0000313" key="3">
    <source>
        <dbReference type="Proteomes" id="UP000504638"/>
    </source>
</evidence>
<protein>
    <submittedName>
        <fullName evidence="2 4">HET-domain-containing protein</fullName>
    </submittedName>
</protein>
<reference evidence="2 4" key="1">
    <citation type="submission" date="2020-01" db="EMBL/GenBank/DDBJ databases">
        <authorList>
            <consortium name="DOE Joint Genome Institute"/>
            <person name="Haridas S."/>
            <person name="Albert R."/>
            <person name="Binder M."/>
            <person name="Bloem J."/>
            <person name="Labutti K."/>
            <person name="Salamov A."/>
            <person name="Andreopoulos B."/>
            <person name="Baker S.E."/>
            <person name="Barry K."/>
            <person name="Bills G."/>
            <person name="Bluhm B.H."/>
            <person name="Cannon C."/>
            <person name="Castanera R."/>
            <person name="Culley D.E."/>
            <person name="Daum C."/>
            <person name="Ezra D."/>
            <person name="Gonzalez J.B."/>
            <person name="Henrissat B."/>
            <person name="Kuo A."/>
            <person name="Liang C."/>
            <person name="Lipzen A."/>
            <person name="Lutzoni F."/>
            <person name="Magnuson J."/>
            <person name="Mondo S."/>
            <person name="Nolan M."/>
            <person name="Ohm R."/>
            <person name="Pangilinan J."/>
            <person name="Park H.-J."/>
            <person name="Ramirez L."/>
            <person name="Alfaro M."/>
            <person name="Sun H."/>
            <person name="Tritt A."/>
            <person name="Yoshinaga Y."/>
            <person name="Zwiers L.-H."/>
            <person name="Turgeon B.G."/>
            <person name="Goodwin S.B."/>
            <person name="Spatafora J.W."/>
            <person name="Crous P.W."/>
            <person name="Grigoriev I.V."/>
        </authorList>
    </citation>
    <scope>NUCLEOTIDE SEQUENCE</scope>
    <source>
        <strain evidence="2 4">CBS 781.70</strain>
    </source>
</reference>
<evidence type="ECO:0000313" key="4">
    <source>
        <dbReference type="RefSeq" id="XP_033532388.1"/>
    </source>
</evidence>
<gene>
    <name evidence="2 4" type="ORF">P152DRAFT_368541</name>
</gene>
<proteinExistence type="predicted"/>
<dbReference type="GeneID" id="54416033"/>
<reference evidence="4" key="3">
    <citation type="submission" date="2025-04" db="UniProtKB">
        <authorList>
            <consortium name="RefSeq"/>
        </authorList>
    </citation>
    <scope>IDENTIFICATION</scope>
    <source>
        <strain evidence="4">CBS 781.70</strain>
    </source>
</reference>
<dbReference type="OrthoDB" id="20872at2759"/>
<reference evidence="4" key="2">
    <citation type="submission" date="2020-04" db="EMBL/GenBank/DDBJ databases">
        <authorList>
            <consortium name="NCBI Genome Project"/>
        </authorList>
    </citation>
    <scope>NUCLEOTIDE SEQUENCE</scope>
    <source>
        <strain evidence="4">CBS 781.70</strain>
    </source>
</reference>
<evidence type="ECO:0000259" key="1">
    <source>
        <dbReference type="Pfam" id="PF06985"/>
    </source>
</evidence>
<organism evidence="2">
    <name type="scientific">Eremomyces bilateralis CBS 781.70</name>
    <dbReference type="NCBI Taxonomy" id="1392243"/>
    <lineage>
        <taxon>Eukaryota</taxon>
        <taxon>Fungi</taxon>
        <taxon>Dikarya</taxon>
        <taxon>Ascomycota</taxon>
        <taxon>Pezizomycotina</taxon>
        <taxon>Dothideomycetes</taxon>
        <taxon>Dothideomycetes incertae sedis</taxon>
        <taxon>Eremomycetales</taxon>
        <taxon>Eremomycetaceae</taxon>
        <taxon>Eremomyces</taxon>
    </lineage>
</organism>
<dbReference type="PANTHER" id="PTHR10622">
    <property type="entry name" value="HET DOMAIN-CONTAINING PROTEIN"/>
    <property type="match status" value="1"/>
</dbReference>
<accession>A0A6G1FY41</accession>
<dbReference type="EMBL" id="ML975164">
    <property type="protein sequence ID" value="KAF1810757.1"/>
    <property type="molecule type" value="Genomic_DNA"/>
</dbReference>
<dbReference type="InterPro" id="IPR010730">
    <property type="entry name" value="HET"/>
</dbReference>
<keyword evidence="3" id="KW-1185">Reference proteome</keyword>
<dbReference type="Pfam" id="PF06985">
    <property type="entry name" value="HET"/>
    <property type="match status" value="1"/>
</dbReference>
<name>A0A6G1FY41_9PEZI</name>